<dbReference type="PANTHER" id="PTHR13947:SF58">
    <property type="entry name" value="8B (PUTATIVE,_PSEUDO-RELATED"/>
    <property type="match status" value="1"/>
</dbReference>
<dbReference type="PANTHER" id="PTHR13947">
    <property type="entry name" value="GNAT FAMILY N-ACETYLTRANSFERASE"/>
    <property type="match status" value="1"/>
</dbReference>
<sequence length="142" mass="15879">METTSTRHLVIRQYRPSDKDAVLSLFSDGILEHINPSFYKAMSSPLYTGVSLFLSMTGYILGGGSIVLAFLLAGFWIGLIYYCCRELYAAFVRERLRTDMQDIPGCYLSPPNNCFWVAETRFGGKVEILGMVAVVGKKSWDG</sequence>
<keyword evidence="2" id="KW-1133">Transmembrane helix</keyword>
<evidence type="ECO:0000256" key="2">
    <source>
        <dbReference type="SAM" id="Phobius"/>
    </source>
</evidence>
<dbReference type="GO" id="GO:0016740">
    <property type="term" value="F:transferase activity"/>
    <property type="evidence" value="ECO:0007669"/>
    <property type="project" value="UniProtKB-KW"/>
</dbReference>
<dbReference type="Proteomes" id="UP001557470">
    <property type="component" value="Unassembled WGS sequence"/>
</dbReference>
<keyword evidence="4" id="KW-1185">Reference proteome</keyword>
<name>A0ABD0WS36_UMBPY</name>
<evidence type="ECO:0000256" key="1">
    <source>
        <dbReference type="ARBA" id="ARBA00022679"/>
    </source>
</evidence>
<dbReference type="InterPro" id="IPR050769">
    <property type="entry name" value="NAT_camello-type"/>
</dbReference>
<protein>
    <recommendedName>
        <fullName evidence="5">N-acetyltransferase domain-containing protein</fullName>
    </recommendedName>
</protein>
<organism evidence="3 4">
    <name type="scientific">Umbra pygmaea</name>
    <name type="common">Eastern mudminnow</name>
    <dbReference type="NCBI Taxonomy" id="75934"/>
    <lineage>
        <taxon>Eukaryota</taxon>
        <taxon>Metazoa</taxon>
        <taxon>Chordata</taxon>
        <taxon>Craniata</taxon>
        <taxon>Vertebrata</taxon>
        <taxon>Euteleostomi</taxon>
        <taxon>Actinopterygii</taxon>
        <taxon>Neopterygii</taxon>
        <taxon>Teleostei</taxon>
        <taxon>Protacanthopterygii</taxon>
        <taxon>Esociformes</taxon>
        <taxon>Umbridae</taxon>
        <taxon>Umbra</taxon>
    </lineage>
</organism>
<dbReference type="EMBL" id="JAGEUA010000005">
    <property type="protein sequence ID" value="KAL0977905.1"/>
    <property type="molecule type" value="Genomic_DNA"/>
</dbReference>
<gene>
    <name evidence="3" type="ORF">UPYG_G00163040</name>
</gene>
<evidence type="ECO:0008006" key="5">
    <source>
        <dbReference type="Google" id="ProtNLM"/>
    </source>
</evidence>
<comment type="caution">
    <text evidence="3">The sequence shown here is derived from an EMBL/GenBank/DDBJ whole genome shotgun (WGS) entry which is preliminary data.</text>
</comment>
<feature type="transmembrane region" description="Helical" evidence="2">
    <location>
        <begin position="59"/>
        <end position="84"/>
    </location>
</feature>
<keyword evidence="1" id="KW-0808">Transferase</keyword>
<reference evidence="3 4" key="1">
    <citation type="submission" date="2024-06" db="EMBL/GenBank/DDBJ databases">
        <authorList>
            <person name="Pan Q."/>
            <person name="Wen M."/>
            <person name="Jouanno E."/>
            <person name="Zahm M."/>
            <person name="Klopp C."/>
            <person name="Cabau C."/>
            <person name="Louis A."/>
            <person name="Berthelot C."/>
            <person name="Parey E."/>
            <person name="Roest Crollius H."/>
            <person name="Montfort J."/>
            <person name="Robinson-Rechavi M."/>
            <person name="Bouchez O."/>
            <person name="Lampietro C."/>
            <person name="Lopez Roques C."/>
            <person name="Donnadieu C."/>
            <person name="Postlethwait J."/>
            <person name="Bobe J."/>
            <person name="Verreycken H."/>
            <person name="Guiguen Y."/>
        </authorList>
    </citation>
    <scope>NUCLEOTIDE SEQUENCE [LARGE SCALE GENOMIC DNA]</scope>
    <source>
        <strain evidence="3">Up_M1</strain>
        <tissue evidence="3">Testis</tissue>
    </source>
</reference>
<accession>A0ABD0WS36</accession>
<evidence type="ECO:0000313" key="4">
    <source>
        <dbReference type="Proteomes" id="UP001557470"/>
    </source>
</evidence>
<dbReference type="AlphaFoldDB" id="A0ABD0WS36"/>
<evidence type="ECO:0000313" key="3">
    <source>
        <dbReference type="EMBL" id="KAL0977905.1"/>
    </source>
</evidence>
<keyword evidence="2" id="KW-0472">Membrane</keyword>
<keyword evidence="2" id="KW-0812">Transmembrane</keyword>
<proteinExistence type="predicted"/>